<evidence type="ECO:0000256" key="10">
    <source>
        <dbReference type="ARBA" id="ARBA00029552"/>
    </source>
</evidence>
<evidence type="ECO:0000256" key="14">
    <source>
        <dbReference type="SAM" id="MobiDB-lite"/>
    </source>
</evidence>
<evidence type="ECO:0000256" key="6">
    <source>
        <dbReference type="ARBA" id="ARBA00022846"/>
    </source>
</evidence>
<feature type="repeat" description="WD" evidence="13">
    <location>
        <begin position="449"/>
        <end position="483"/>
    </location>
</feature>
<comment type="subunit">
    <text evidence="12">Microtubule inner protein component of sperm flagellar doublet microtubules. Interacts with BRCA2. Interacts with the CCT chaperonin complex. Interacts with HSP70. Interacts with AK8. Interacts with CFAP45. Interacts with DNAI1. Interacts with IQDC.</text>
</comment>
<dbReference type="FunFam" id="2.130.10.10:FF:001320">
    <property type="entry name" value="Predicted protein"/>
    <property type="match status" value="1"/>
</dbReference>
<evidence type="ECO:0000256" key="2">
    <source>
        <dbReference type="ARBA" id="ARBA00004496"/>
    </source>
</evidence>
<keyword evidence="3" id="KW-0963">Cytoplasm</keyword>
<evidence type="ECO:0000313" key="15">
    <source>
        <dbReference type="EMBL" id="CAH1108202.1"/>
    </source>
</evidence>
<accession>A0A9P0GGA7</accession>
<dbReference type="GO" id="GO:0031514">
    <property type="term" value="C:motile cilium"/>
    <property type="evidence" value="ECO:0007669"/>
    <property type="project" value="UniProtKB-SubCell"/>
</dbReference>
<evidence type="ECO:0000256" key="5">
    <source>
        <dbReference type="ARBA" id="ARBA00022737"/>
    </source>
</evidence>
<dbReference type="InterPro" id="IPR036322">
    <property type="entry name" value="WD40_repeat_dom_sf"/>
</dbReference>
<dbReference type="Pfam" id="PF00400">
    <property type="entry name" value="WD40"/>
    <property type="match status" value="5"/>
</dbReference>
<keyword evidence="5" id="KW-0677">Repeat</keyword>
<reference evidence="15" key="1">
    <citation type="submission" date="2022-01" db="EMBL/GenBank/DDBJ databases">
        <authorList>
            <person name="King R."/>
        </authorList>
    </citation>
    <scope>NUCLEOTIDE SEQUENCE</scope>
</reference>
<dbReference type="Gene3D" id="2.130.10.10">
    <property type="entry name" value="YVTN repeat-like/Quinoprotein amine dehydrogenase"/>
    <property type="match status" value="3"/>
</dbReference>
<dbReference type="EMBL" id="OV651815">
    <property type="protein sequence ID" value="CAH1108202.1"/>
    <property type="molecule type" value="Genomic_DNA"/>
</dbReference>
<evidence type="ECO:0000256" key="12">
    <source>
        <dbReference type="ARBA" id="ARBA00047117"/>
    </source>
</evidence>
<feature type="compositionally biased region" description="Low complexity" evidence="14">
    <location>
        <begin position="744"/>
        <end position="766"/>
    </location>
</feature>
<feature type="repeat" description="WD" evidence="13">
    <location>
        <begin position="577"/>
        <end position="618"/>
    </location>
</feature>
<evidence type="ECO:0000256" key="11">
    <source>
        <dbReference type="ARBA" id="ARBA00046056"/>
    </source>
</evidence>
<gene>
    <name evidence="15" type="ORF">PSYICH_LOCUS9666</name>
</gene>
<keyword evidence="8" id="KW-0966">Cell projection</keyword>
<dbReference type="InterPro" id="IPR001680">
    <property type="entry name" value="WD40_rpt"/>
</dbReference>
<keyword evidence="16" id="KW-1185">Reference proteome</keyword>
<evidence type="ECO:0000313" key="16">
    <source>
        <dbReference type="Proteomes" id="UP001153636"/>
    </source>
</evidence>
<comment type="function">
    <text evidence="11">Microtubule inner protein (MIP) part of the dynein-decorated doublet microtubules (DMTs) in cilia axoneme. Important for proper ciliary and flagellar beating. May act in cooperation with CFAP45 and axonemal dynein subunit DNAH11. May play a role in cell growth and/or survival.</text>
</comment>
<keyword evidence="6" id="KW-0282">Flagellum</keyword>
<dbReference type="PROSITE" id="PS50082">
    <property type="entry name" value="WD_REPEATS_2"/>
    <property type="match status" value="5"/>
</dbReference>
<feature type="region of interest" description="Disordered" evidence="14">
    <location>
        <begin position="744"/>
        <end position="796"/>
    </location>
</feature>
<keyword evidence="7" id="KW-0969">Cilium</keyword>
<dbReference type="PROSITE" id="PS50294">
    <property type="entry name" value="WD_REPEATS_REGION"/>
    <property type="match status" value="3"/>
</dbReference>
<comment type="similarity">
    <text evidence="9">Belongs to the CFAP52 family.</text>
</comment>
<feature type="repeat" description="WD" evidence="13">
    <location>
        <begin position="619"/>
        <end position="651"/>
    </location>
</feature>
<dbReference type="AlphaFoldDB" id="A0A9P0GGA7"/>
<dbReference type="PANTHER" id="PTHR13720">
    <property type="entry name" value="WD-40 REPEAT PROTEIN"/>
    <property type="match status" value="1"/>
</dbReference>
<sequence>MADEDVEDVKELEIESIIGFDGANCRSLVTHPDGKHIIYALGNKVTIMEWASKKQRFLVGHTNIISCVAVSSSGTYIGSGQINHIGFRARVIVWDYKKMEIVSSHEQHKVRVEGLVFSQDEKFAISIGGRDCGCVIVWNIHEQQVVSAIQVSKGAAGDATVIESMRKRGECFITGGDVHLSVWVINVETKSLKQITVHTMKRRRTILCVDVNDRDEVAYCGTSTGDLMKVRLHFHHDPDVLDPVKNPLVIGYWAKLSKKQLERGKVDLYGNGIRSVKLLYEGPILIGAGDGTVEMVEEHIKLINPEENLKMPSMPALRVLKSTYVNSSVSAIQILGDHTTILVGTVKSEIYLIRMKQFVAELVITCHTSSIYDVAFPYNFSEVFATAGKHDVRLWSMATMGELLRIQCQNFNCSSLVFAYDGKSLLTGWSDGIIRSFTPLTGRLIYAILNAHNKGISAIACTKDGKRLISGGCEGQVRLWDVSPCKQQLICTLKEHKGPVSAIDTNIDDTEAASASADGTCILWDLRRQCRRSILFANTLFMCVKYFPSGVQLLTGGSDRKLSYWEVLDGSLVRELEGSPSGAINALDISPDGLKFVSGGNDQIIKVWTYQEGIATHIGVGHAGAVTCTRFSGDGKHIVTCDASGCIFLWKAPIDEKEPVPSIKCLETVREEPEPVEGQPEEEHIRDLPTVRSCVKVAPCVCDVAMGDRSPKVCCRMRGGGDGSAMVPDTSRSVKSVQSVKSVASVKSTKSEQSVKSVKSVQSVKSNHSVGSVRSNHSVGTVKSNHTVTSRNTKKK</sequence>
<organism evidence="15 16">
    <name type="scientific">Psylliodes chrysocephalus</name>
    <dbReference type="NCBI Taxonomy" id="3402493"/>
    <lineage>
        <taxon>Eukaryota</taxon>
        <taxon>Metazoa</taxon>
        <taxon>Ecdysozoa</taxon>
        <taxon>Arthropoda</taxon>
        <taxon>Hexapoda</taxon>
        <taxon>Insecta</taxon>
        <taxon>Pterygota</taxon>
        <taxon>Neoptera</taxon>
        <taxon>Endopterygota</taxon>
        <taxon>Coleoptera</taxon>
        <taxon>Polyphaga</taxon>
        <taxon>Cucujiformia</taxon>
        <taxon>Chrysomeloidea</taxon>
        <taxon>Chrysomelidae</taxon>
        <taxon>Galerucinae</taxon>
        <taxon>Alticini</taxon>
        <taxon>Psylliodes</taxon>
    </lineage>
</organism>
<dbReference type="CDD" id="cd00200">
    <property type="entry name" value="WD40"/>
    <property type="match status" value="1"/>
</dbReference>
<dbReference type="Proteomes" id="UP001153636">
    <property type="component" value="Chromosome 3"/>
</dbReference>
<keyword evidence="4 13" id="KW-0853">WD repeat</keyword>
<evidence type="ECO:0000256" key="1">
    <source>
        <dbReference type="ARBA" id="ARBA00004230"/>
    </source>
</evidence>
<dbReference type="SMART" id="SM00320">
    <property type="entry name" value="WD40"/>
    <property type="match status" value="10"/>
</dbReference>
<dbReference type="PROSITE" id="PS00678">
    <property type="entry name" value="WD_REPEATS_1"/>
    <property type="match status" value="1"/>
</dbReference>
<dbReference type="PANTHER" id="PTHR13720:SF14">
    <property type="entry name" value="CILIA- AND FLAGELLA-ASSOCIATED PROTEIN 52"/>
    <property type="match status" value="1"/>
</dbReference>
<dbReference type="InterPro" id="IPR050630">
    <property type="entry name" value="WD_repeat_EMAP"/>
</dbReference>
<comment type="subcellular location">
    <subcellularLocation>
        <location evidence="1">Cell projection</location>
        <location evidence="1">Cilium</location>
        <location evidence="1">Flagellum</location>
    </subcellularLocation>
    <subcellularLocation>
        <location evidence="2">Cytoplasm</location>
    </subcellularLocation>
</comment>
<protein>
    <recommendedName>
        <fullName evidence="10">Cilia- and flagella-associated protein 52</fullName>
    </recommendedName>
</protein>
<feature type="compositionally biased region" description="Polar residues" evidence="14">
    <location>
        <begin position="767"/>
        <end position="796"/>
    </location>
</feature>
<dbReference type="OrthoDB" id="6252103at2759"/>
<evidence type="ECO:0000256" key="13">
    <source>
        <dbReference type="PROSITE-ProRule" id="PRU00221"/>
    </source>
</evidence>
<evidence type="ECO:0000256" key="3">
    <source>
        <dbReference type="ARBA" id="ARBA00022490"/>
    </source>
</evidence>
<evidence type="ECO:0000256" key="9">
    <source>
        <dbReference type="ARBA" id="ARBA00029456"/>
    </source>
</evidence>
<proteinExistence type="inferred from homology"/>
<dbReference type="SUPFAM" id="SSF50978">
    <property type="entry name" value="WD40 repeat-like"/>
    <property type="match status" value="2"/>
</dbReference>
<evidence type="ECO:0000256" key="4">
    <source>
        <dbReference type="ARBA" id="ARBA00022574"/>
    </source>
</evidence>
<dbReference type="InterPro" id="IPR015943">
    <property type="entry name" value="WD40/YVTN_repeat-like_dom_sf"/>
</dbReference>
<evidence type="ECO:0000256" key="8">
    <source>
        <dbReference type="ARBA" id="ARBA00023273"/>
    </source>
</evidence>
<dbReference type="GO" id="GO:0005930">
    <property type="term" value="C:axoneme"/>
    <property type="evidence" value="ECO:0007669"/>
    <property type="project" value="UniProtKB-ARBA"/>
</dbReference>
<evidence type="ECO:0000256" key="7">
    <source>
        <dbReference type="ARBA" id="ARBA00023069"/>
    </source>
</evidence>
<dbReference type="InterPro" id="IPR019775">
    <property type="entry name" value="WD40_repeat_CS"/>
</dbReference>
<name>A0A9P0GGA7_9CUCU</name>
<feature type="repeat" description="WD" evidence="13">
    <location>
        <begin position="493"/>
        <end position="527"/>
    </location>
</feature>
<feature type="repeat" description="WD" evidence="13">
    <location>
        <begin position="544"/>
        <end position="575"/>
    </location>
</feature>